<reference evidence="3" key="1">
    <citation type="submission" date="2022-05" db="EMBL/GenBank/DDBJ databases">
        <title>Halomonas geminus sp. nov. and Halomonas llamarensis sp. nov. isolated from high-altitude salars of the Atacama Desert.</title>
        <authorList>
            <person name="Hintersatz C."/>
            <person name="Rojas L.A."/>
            <person name="Wei T.-S."/>
            <person name="Kutschke S."/>
            <person name="Lehmann F."/>
            <person name="Jain R."/>
            <person name="Pollmann K."/>
        </authorList>
    </citation>
    <scope>NUCLEOTIDE SEQUENCE</scope>
    <source>
        <strain evidence="3">ATCHA</strain>
    </source>
</reference>
<dbReference type="InterPro" id="IPR045618">
    <property type="entry name" value="DUF6444"/>
</dbReference>
<comment type="caution">
    <text evidence="3">The sequence shown here is derived from an EMBL/GenBank/DDBJ whole genome shotgun (WGS) entry which is preliminary data.</text>
</comment>
<evidence type="ECO:0000313" key="3">
    <source>
        <dbReference type="EMBL" id="MCL7931741.1"/>
    </source>
</evidence>
<feature type="domain" description="DUF6444" evidence="2">
    <location>
        <begin position="9"/>
        <end position="87"/>
    </location>
</feature>
<dbReference type="Pfam" id="PF20042">
    <property type="entry name" value="DUF6444"/>
    <property type="match status" value="1"/>
</dbReference>
<protein>
    <submittedName>
        <fullName evidence="3">DUF6444 domain-containing protein</fullName>
    </submittedName>
</protein>
<evidence type="ECO:0000313" key="4">
    <source>
        <dbReference type="Proteomes" id="UP001165308"/>
    </source>
</evidence>
<evidence type="ECO:0000256" key="1">
    <source>
        <dbReference type="SAM" id="MobiDB-lite"/>
    </source>
</evidence>
<proteinExistence type="predicted"/>
<gene>
    <name evidence="3" type="ORF">M8006_17460</name>
</gene>
<name>A0ABT0SVE5_9GAMM</name>
<evidence type="ECO:0000259" key="2">
    <source>
        <dbReference type="Pfam" id="PF20042"/>
    </source>
</evidence>
<organism evidence="3 4">
    <name type="scientific">Halomonas llamarensis</name>
    <dbReference type="NCBI Taxonomy" id="2945104"/>
    <lineage>
        <taxon>Bacteria</taxon>
        <taxon>Pseudomonadati</taxon>
        <taxon>Pseudomonadota</taxon>
        <taxon>Gammaproteobacteria</taxon>
        <taxon>Oceanospirillales</taxon>
        <taxon>Halomonadaceae</taxon>
        <taxon>Halomonas</taxon>
    </lineage>
</organism>
<keyword evidence="4" id="KW-1185">Reference proteome</keyword>
<dbReference type="Proteomes" id="UP001165308">
    <property type="component" value="Unassembled WGS sequence"/>
</dbReference>
<accession>A0ABT0SVE5</accession>
<dbReference type="EMBL" id="JAMJPJ010000062">
    <property type="protein sequence ID" value="MCL7931741.1"/>
    <property type="molecule type" value="Genomic_DNA"/>
</dbReference>
<feature type="compositionally biased region" description="Polar residues" evidence="1">
    <location>
        <begin position="49"/>
        <end position="64"/>
    </location>
</feature>
<feature type="compositionally biased region" description="Basic and acidic residues" evidence="1">
    <location>
        <begin position="92"/>
        <end position="106"/>
    </location>
</feature>
<sequence>MTISDINVDEALVRVRQQLKEDHTVSPSLRSAIDVLMLLVKLLAADRLATSSRNSSKPPSQNPNRQHRSRTKGNRRPGGQPGHEGTTLAPVDHPDDVVSLPIDRRTLPKGRTYRAVGIEKR</sequence>
<feature type="compositionally biased region" description="Basic residues" evidence="1">
    <location>
        <begin position="65"/>
        <end position="75"/>
    </location>
</feature>
<feature type="region of interest" description="Disordered" evidence="1">
    <location>
        <begin position="48"/>
        <end position="121"/>
    </location>
</feature>
<dbReference type="RefSeq" id="WP_250084451.1">
    <property type="nucleotide sequence ID" value="NZ_JAMJPJ010000062.1"/>
</dbReference>